<evidence type="ECO:0000313" key="2">
    <source>
        <dbReference type="Proteomes" id="UP000188573"/>
    </source>
</evidence>
<sequence>MKRKFKQWLIGLNEEMINELGIDEIVSCLDDDLNIIHGNEEEHKILDNFIHIFEKNKRG</sequence>
<dbReference type="EMBL" id="MLAG01000037">
    <property type="protein sequence ID" value="OOF81970.1"/>
    <property type="molecule type" value="Genomic_DNA"/>
</dbReference>
<gene>
    <name evidence="1" type="ORF">BKG92_07565</name>
</gene>
<accession>A0A1V3KXC3</accession>
<reference evidence="1 2" key="1">
    <citation type="submission" date="2016-10" db="EMBL/GenBank/DDBJ databases">
        <title>Rodentibacter gen. nov. and new species.</title>
        <authorList>
            <person name="Christensen H."/>
        </authorList>
    </citation>
    <scope>NUCLEOTIDE SEQUENCE [LARGE SCALE GENOMIC DNA]</scope>
    <source>
        <strain evidence="1 2">Ac81</strain>
    </source>
</reference>
<proteinExistence type="predicted"/>
<organism evidence="1 2">
    <name type="scientific">Rodentibacter ratti</name>
    <dbReference type="NCBI Taxonomy" id="1906745"/>
    <lineage>
        <taxon>Bacteria</taxon>
        <taxon>Pseudomonadati</taxon>
        <taxon>Pseudomonadota</taxon>
        <taxon>Gammaproteobacteria</taxon>
        <taxon>Pasteurellales</taxon>
        <taxon>Pasteurellaceae</taxon>
        <taxon>Rodentibacter</taxon>
    </lineage>
</organism>
<keyword evidence="2" id="KW-1185">Reference proteome</keyword>
<name>A0A1V3KXC3_9PAST</name>
<protein>
    <submittedName>
        <fullName evidence="1">Uncharacterized protein</fullName>
    </submittedName>
</protein>
<dbReference type="RefSeq" id="WP_077496971.1">
    <property type="nucleotide sequence ID" value="NZ_MLAG01000037.1"/>
</dbReference>
<evidence type="ECO:0000313" key="1">
    <source>
        <dbReference type="EMBL" id="OOF81970.1"/>
    </source>
</evidence>
<dbReference type="Proteomes" id="UP000188573">
    <property type="component" value="Unassembled WGS sequence"/>
</dbReference>
<comment type="caution">
    <text evidence="1">The sequence shown here is derived from an EMBL/GenBank/DDBJ whole genome shotgun (WGS) entry which is preliminary data.</text>
</comment>
<dbReference type="AlphaFoldDB" id="A0A1V3KXC3"/>